<keyword evidence="1" id="KW-0812">Transmembrane</keyword>
<name>A0ABP7DSJ4_9ACTN</name>
<feature type="domain" description="LssY-like C-terminal" evidence="2">
    <location>
        <begin position="60"/>
        <end position="249"/>
    </location>
</feature>
<evidence type="ECO:0000256" key="1">
    <source>
        <dbReference type="SAM" id="Phobius"/>
    </source>
</evidence>
<feature type="transmembrane region" description="Helical" evidence="1">
    <location>
        <begin position="7"/>
        <end position="24"/>
    </location>
</feature>
<evidence type="ECO:0000313" key="3">
    <source>
        <dbReference type="EMBL" id="GAA3708578.1"/>
    </source>
</evidence>
<organism evidence="3 4">
    <name type="scientific">Microlunatus aurantiacus</name>
    <dbReference type="NCBI Taxonomy" id="446786"/>
    <lineage>
        <taxon>Bacteria</taxon>
        <taxon>Bacillati</taxon>
        <taxon>Actinomycetota</taxon>
        <taxon>Actinomycetes</taxon>
        <taxon>Propionibacteriales</taxon>
        <taxon>Propionibacteriaceae</taxon>
        <taxon>Microlunatus</taxon>
    </lineage>
</organism>
<keyword evidence="4" id="KW-1185">Reference proteome</keyword>
<evidence type="ECO:0000259" key="2">
    <source>
        <dbReference type="Pfam" id="PF14067"/>
    </source>
</evidence>
<feature type="transmembrane region" description="Helical" evidence="1">
    <location>
        <begin position="321"/>
        <end position="346"/>
    </location>
</feature>
<evidence type="ECO:0000313" key="4">
    <source>
        <dbReference type="Proteomes" id="UP001500051"/>
    </source>
</evidence>
<gene>
    <name evidence="3" type="ORF">GCM10022204_28290</name>
</gene>
<keyword evidence="1" id="KW-1133">Transmembrane helix</keyword>
<dbReference type="EMBL" id="BAAAYX010000013">
    <property type="protein sequence ID" value="GAA3708578.1"/>
    <property type="molecule type" value="Genomic_DNA"/>
</dbReference>
<protein>
    <recommendedName>
        <fullName evidence="2">LssY-like C-terminal domain-containing protein</fullName>
    </recommendedName>
</protein>
<feature type="transmembrane region" description="Helical" evidence="1">
    <location>
        <begin position="378"/>
        <end position="396"/>
    </location>
</feature>
<dbReference type="Proteomes" id="UP001500051">
    <property type="component" value="Unassembled WGS sequence"/>
</dbReference>
<proteinExistence type="predicted"/>
<feature type="transmembrane region" description="Helical" evidence="1">
    <location>
        <begin position="353"/>
        <end position="372"/>
    </location>
</feature>
<feature type="transmembrane region" description="Helical" evidence="1">
    <location>
        <begin position="279"/>
        <end position="301"/>
    </location>
</feature>
<keyword evidence="1" id="KW-0472">Membrane</keyword>
<sequence>MDKIDSAFFAFAGLASLWLAYLLIREGVRPGWPLLLLVAFWVLFTYLLLPRLHRILTHIYVPGYFIGRTRTGDGLLGDPVNLALLGHEGQVHAAMTAAGWTLADDLDARSGRAMVTATVARRSYPQAPVSPLMLFDRQQDFAYQQEVGGSTSQRHHVRFWRCPEGWLLPGGYAADWLAAGTYDKSVGFSLFTFQVTHKIEADTDIERDFVVRTVLEGSPVATVRVIRDFSTGYHSRNGGGDLIQTDGDLPVLDLRTVPADVLAPADESDSRDKRPAQTVFGAATAVVRGLVTLGTAVAVVLMRDQAELTLDGDLQGVSELVVIIVVAAVIGLFGLVDILLGVATFVGRNWARLTLMLYSVFATTSAFISSVTGVEVAGLAQLPTIAGGTLVLLALSSHRAREFAVRGRHQATALGTRVLDEITP</sequence>
<accession>A0ABP7DSJ4</accession>
<reference evidence="4" key="1">
    <citation type="journal article" date="2019" name="Int. J. Syst. Evol. Microbiol.">
        <title>The Global Catalogue of Microorganisms (GCM) 10K type strain sequencing project: providing services to taxonomists for standard genome sequencing and annotation.</title>
        <authorList>
            <consortium name="The Broad Institute Genomics Platform"/>
            <consortium name="The Broad Institute Genome Sequencing Center for Infectious Disease"/>
            <person name="Wu L."/>
            <person name="Ma J."/>
        </authorList>
    </citation>
    <scope>NUCLEOTIDE SEQUENCE [LARGE SCALE GENOMIC DNA]</scope>
    <source>
        <strain evidence="4">JCM 16548</strain>
    </source>
</reference>
<feature type="transmembrane region" description="Helical" evidence="1">
    <location>
        <begin position="30"/>
        <end position="49"/>
    </location>
</feature>
<dbReference type="InterPro" id="IPR025902">
    <property type="entry name" value="LssY-like-C_dom"/>
</dbReference>
<comment type="caution">
    <text evidence="3">The sequence shown here is derived from an EMBL/GenBank/DDBJ whole genome shotgun (WGS) entry which is preliminary data.</text>
</comment>
<dbReference type="Pfam" id="PF14067">
    <property type="entry name" value="LssY_C"/>
    <property type="match status" value="1"/>
</dbReference>